<reference evidence="2 4" key="2">
    <citation type="submission" date="2018-10" db="EMBL/GenBank/DDBJ databases">
        <title>Bradyrhizobium sp. nov., effective nodules isolated from peanut in China.</title>
        <authorList>
            <person name="Li Y."/>
        </authorList>
    </citation>
    <scope>NUCLEOTIDE SEQUENCE [LARGE SCALE GENOMIC DNA]</scope>
    <source>
        <strain evidence="2 4">CCBAU 53426</strain>
    </source>
</reference>
<dbReference type="Proteomes" id="UP000290401">
    <property type="component" value="Unassembled WGS sequence"/>
</dbReference>
<dbReference type="Proteomes" id="UP000288972">
    <property type="component" value="Chromosome"/>
</dbReference>
<organism evidence="1 3">
    <name type="scientific">Bradyrhizobium guangzhouense</name>
    <dbReference type="NCBI Taxonomy" id="1325095"/>
    <lineage>
        <taxon>Bacteria</taxon>
        <taxon>Pseudomonadati</taxon>
        <taxon>Pseudomonadota</taxon>
        <taxon>Alphaproteobacteria</taxon>
        <taxon>Hyphomicrobiales</taxon>
        <taxon>Nitrobacteraceae</taxon>
        <taxon>Bradyrhizobium</taxon>
    </lineage>
</organism>
<dbReference type="AlphaFoldDB" id="A0AAE6CC81"/>
<keyword evidence="4" id="KW-1185">Reference proteome</keyword>
<dbReference type="EMBL" id="RDQZ01000004">
    <property type="protein sequence ID" value="RXH16102.1"/>
    <property type="molecule type" value="Genomic_DNA"/>
</dbReference>
<dbReference type="KEGG" id="bgz:XH91_29825"/>
<dbReference type="EMBL" id="CP030053">
    <property type="protein sequence ID" value="QAU50427.1"/>
    <property type="molecule type" value="Genomic_DNA"/>
</dbReference>
<name>A0AAE6CC81_9BRAD</name>
<protein>
    <submittedName>
        <fullName evidence="1">Uncharacterized protein</fullName>
    </submittedName>
</protein>
<reference evidence="1 3" key="1">
    <citation type="submission" date="2018-06" db="EMBL/GenBank/DDBJ databases">
        <title>Comparative genomics of rhizobia nodulating Arachis hypogaea in China.</title>
        <authorList>
            <person name="Li Y."/>
        </authorList>
    </citation>
    <scope>NUCLEOTIDE SEQUENCE [LARGE SCALE GENOMIC DNA]</scope>
    <source>
        <strain evidence="1 3">CCBAU 51670</strain>
    </source>
</reference>
<evidence type="ECO:0000313" key="4">
    <source>
        <dbReference type="Proteomes" id="UP000290401"/>
    </source>
</evidence>
<evidence type="ECO:0000313" key="1">
    <source>
        <dbReference type="EMBL" id="QAU50427.1"/>
    </source>
</evidence>
<dbReference type="RefSeq" id="WP_128953897.1">
    <property type="nucleotide sequence ID" value="NZ_RDQY01000012.1"/>
</dbReference>
<evidence type="ECO:0000313" key="3">
    <source>
        <dbReference type="Proteomes" id="UP000288972"/>
    </source>
</evidence>
<gene>
    <name evidence="2" type="ORF">EAS56_07390</name>
    <name evidence="1" type="ORF">XH91_29825</name>
</gene>
<accession>A0AAE6CC81</accession>
<sequence>MAWFLNFYRCDRCRKVWTNEWSCTCDDECPHCGFRDMTPFNSEDLTELIVEEGGRFVVLRSSEEAEDDPSYEELGCFTTRDTAKEFLRSHQTN</sequence>
<evidence type="ECO:0000313" key="2">
    <source>
        <dbReference type="EMBL" id="RXH16102.1"/>
    </source>
</evidence>
<proteinExistence type="predicted"/>